<dbReference type="Proteomes" id="UP000032141">
    <property type="component" value="Unassembled WGS sequence"/>
</dbReference>
<evidence type="ECO:0000313" key="1">
    <source>
        <dbReference type="EnsemblPlants" id="Bo05048s010.1"/>
    </source>
</evidence>
<name>A0A0D2ZXC3_BRAOL</name>
<accession>A0A0D2ZXC3</accession>
<organism evidence="1 2">
    <name type="scientific">Brassica oleracea var. oleracea</name>
    <dbReference type="NCBI Taxonomy" id="109376"/>
    <lineage>
        <taxon>Eukaryota</taxon>
        <taxon>Viridiplantae</taxon>
        <taxon>Streptophyta</taxon>
        <taxon>Embryophyta</taxon>
        <taxon>Tracheophyta</taxon>
        <taxon>Spermatophyta</taxon>
        <taxon>Magnoliopsida</taxon>
        <taxon>eudicotyledons</taxon>
        <taxon>Gunneridae</taxon>
        <taxon>Pentapetalae</taxon>
        <taxon>rosids</taxon>
        <taxon>malvids</taxon>
        <taxon>Brassicales</taxon>
        <taxon>Brassicaceae</taxon>
        <taxon>Brassiceae</taxon>
        <taxon>Brassica</taxon>
    </lineage>
</organism>
<proteinExistence type="predicted"/>
<dbReference type="EnsemblPlants" id="Bo05048s010.1">
    <property type="protein sequence ID" value="Bo05048s010.1"/>
    <property type="gene ID" value="Bo05048s010"/>
</dbReference>
<dbReference type="HOGENOM" id="CLU_3109243_0_0_1"/>
<dbReference type="Gramene" id="Bo05048s010.1">
    <property type="protein sequence ID" value="Bo05048s010.1"/>
    <property type="gene ID" value="Bo05048s010"/>
</dbReference>
<reference evidence="1" key="1">
    <citation type="journal article" date="2014" name="Genome Biol.">
        <title>Transcriptome and methylome profiling reveals relics of genome dominance in the mesopolyploid Brassica oleracea.</title>
        <authorList>
            <person name="Parkin I.A."/>
            <person name="Koh C."/>
            <person name="Tang H."/>
            <person name="Robinson S.J."/>
            <person name="Kagale S."/>
            <person name="Clarke W.E."/>
            <person name="Town C.D."/>
            <person name="Nixon J."/>
            <person name="Krishnakumar V."/>
            <person name="Bidwell S.L."/>
            <person name="Denoeud F."/>
            <person name="Belcram H."/>
            <person name="Links M.G."/>
            <person name="Just J."/>
            <person name="Clarke C."/>
            <person name="Bender T."/>
            <person name="Huebert T."/>
            <person name="Mason A.S."/>
            <person name="Pires J.C."/>
            <person name="Barker G."/>
            <person name="Moore J."/>
            <person name="Walley P.G."/>
            <person name="Manoli S."/>
            <person name="Batley J."/>
            <person name="Edwards D."/>
            <person name="Nelson M.N."/>
            <person name="Wang X."/>
            <person name="Paterson A.H."/>
            <person name="King G."/>
            <person name="Bancroft I."/>
            <person name="Chalhoub B."/>
            <person name="Sharpe A.G."/>
        </authorList>
    </citation>
    <scope>NUCLEOTIDE SEQUENCE [LARGE SCALE GENOMIC DNA]</scope>
    <source>
        <strain evidence="1">cv. TO1000</strain>
    </source>
</reference>
<sequence>MRLARYTENLWISPTRPNSPSRALSFSLEHELSLSSPFLVVVLVTDLDSLR</sequence>
<evidence type="ECO:0000313" key="2">
    <source>
        <dbReference type="Proteomes" id="UP000032141"/>
    </source>
</evidence>
<reference evidence="1" key="2">
    <citation type="submission" date="2015-06" db="UniProtKB">
        <authorList>
            <consortium name="EnsemblPlants"/>
        </authorList>
    </citation>
    <scope>IDENTIFICATION</scope>
</reference>
<protein>
    <submittedName>
        <fullName evidence="1">Uncharacterized protein</fullName>
    </submittedName>
</protein>
<dbReference type="AlphaFoldDB" id="A0A0D2ZXC3"/>
<keyword evidence="2" id="KW-1185">Reference proteome</keyword>